<dbReference type="PANTHER" id="PTHR10894:SF0">
    <property type="entry name" value="NUCLEOLAR PROTEIN 56"/>
    <property type="match status" value="1"/>
</dbReference>
<dbReference type="InterPro" id="IPR045056">
    <property type="entry name" value="Nop56/Nop58"/>
</dbReference>
<dbReference type="InterPro" id="IPR002687">
    <property type="entry name" value="Nop_dom"/>
</dbReference>
<name>A0A6B2L2N5_9EUKA</name>
<dbReference type="Gene3D" id="1.10.287.4070">
    <property type="match status" value="1"/>
</dbReference>
<evidence type="ECO:0000256" key="6">
    <source>
        <dbReference type="SAM" id="MobiDB-lite"/>
    </source>
</evidence>
<feature type="domain" description="Nop" evidence="7">
    <location>
        <begin position="292"/>
        <end position="410"/>
    </location>
</feature>
<dbReference type="PANTHER" id="PTHR10894">
    <property type="entry name" value="NUCLEOLAR PROTEIN 5 NUCLEOLAR PROTEIN NOP5 NOP58"/>
    <property type="match status" value="1"/>
</dbReference>
<dbReference type="Pfam" id="PF01798">
    <property type="entry name" value="Nop"/>
    <property type="match status" value="1"/>
</dbReference>
<dbReference type="SUPFAM" id="SSF89124">
    <property type="entry name" value="Nop domain"/>
    <property type="match status" value="1"/>
</dbReference>
<organism evidence="8">
    <name type="scientific">Arcella intermedia</name>
    <dbReference type="NCBI Taxonomy" id="1963864"/>
    <lineage>
        <taxon>Eukaryota</taxon>
        <taxon>Amoebozoa</taxon>
        <taxon>Tubulinea</taxon>
        <taxon>Elardia</taxon>
        <taxon>Arcellinida</taxon>
        <taxon>Sphaerothecina</taxon>
        <taxon>Arcellidae</taxon>
        <taxon>Arcella</taxon>
    </lineage>
</organism>
<keyword evidence="4" id="KW-0539">Nucleus</keyword>
<sequence length="483" mass="54558">MVFYVLFESSAGYALFERREDEVIGSQVSKVQESWLEFNNFKQMCSLRAFDPFVSTDKALENINDISEGILNPFLLDFLQQNIPNPALHSLGVAESSLGSAIESRTGLRCIKDVTVVEFLRFIRHHFEKFLKEVVPEEGLLLKTQKGLGHSYSRAKVKFDANKSDNMIIQSISLLDTLDKDINTFAMRVREWYSWHFPELVKIVNDNILYARVARLLKNRADLNDEAFLPLADILNDADQAKLILAAAKTSMGYDIAEFDMKCVVSFADKVVHLAEYRKNLSDYLHKKMLDVAPNLTTLVGDVVGARLINHAGSLTTLAKYPASTVQILGAEKALFRALKTRGNTPKYGLIFNSTFIGRAKAKDKGRISRYLSNKCVIASRMDAFGDVTTTKYGEALRQQVEDRLRFYENGKIPDKNVDVMAKVAEEIKKEDASKPAAPATATAPEPMQIAPDASVEAEEKRKKKEEKKKRKLERRKSREMKQ</sequence>
<dbReference type="InterPro" id="IPR012974">
    <property type="entry name" value="NOP58/56_N"/>
</dbReference>
<comment type="subcellular location">
    <subcellularLocation>
        <location evidence="1">Nucleus</location>
        <location evidence="1">Nucleolus</location>
    </subcellularLocation>
</comment>
<dbReference type="GO" id="GO:0031428">
    <property type="term" value="C:box C/D methylation guide snoRNP complex"/>
    <property type="evidence" value="ECO:0007669"/>
    <property type="project" value="InterPro"/>
</dbReference>
<dbReference type="EMBL" id="GIBP01002314">
    <property type="protein sequence ID" value="NDV31283.1"/>
    <property type="molecule type" value="Transcribed_RNA"/>
</dbReference>
<protein>
    <recommendedName>
        <fullName evidence="5">Nucleolar protein 56</fullName>
    </recommendedName>
</protein>
<dbReference type="FunFam" id="1.10.246.90:FF:000001">
    <property type="entry name" value="Nucleolar protein 56"/>
    <property type="match status" value="1"/>
</dbReference>
<dbReference type="Gene3D" id="1.10.246.90">
    <property type="entry name" value="Nop domain"/>
    <property type="match status" value="1"/>
</dbReference>
<proteinExistence type="inferred from homology"/>
<dbReference type="AlphaFoldDB" id="A0A6B2L2N5"/>
<feature type="region of interest" description="Disordered" evidence="6">
    <location>
        <begin position="429"/>
        <end position="483"/>
    </location>
</feature>
<evidence type="ECO:0000256" key="3">
    <source>
        <dbReference type="ARBA" id="ARBA00022517"/>
    </source>
</evidence>
<feature type="compositionally biased region" description="Basic residues" evidence="6">
    <location>
        <begin position="462"/>
        <end position="483"/>
    </location>
</feature>
<evidence type="ECO:0000313" key="8">
    <source>
        <dbReference type="EMBL" id="NDV31283.1"/>
    </source>
</evidence>
<dbReference type="PROSITE" id="PS51358">
    <property type="entry name" value="NOP"/>
    <property type="match status" value="1"/>
</dbReference>
<reference evidence="8" key="1">
    <citation type="journal article" date="2020" name="J. Eukaryot. Microbiol.">
        <title>De novo Sequencing, Assembly and Annotation of the Transcriptome for the Free-Living Testate Amoeba Arcella intermedia.</title>
        <authorList>
            <person name="Ribeiro G.M."/>
            <person name="Porfirio-Sousa A.L."/>
            <person name="Maurer-Alcala X.X."/>
            <person name="Katz L.A."/>
            <person name="Lahr D.J.G."/>
        </authorList>
    </citation>
    <scope>NUCLEOTIDE SEQUENCE</scope>
</reference>
<evidence type="ECO:0000256" key="5">
    <source>
        <dbReference type="ARBA" id="ARBA00040742"/>
    </source>
</evidence>
<dbReference type="Pfam" id="PF08156">
    <property type="entry name" value="NOP5NT"/>
    <property type="match status" value="1"/>
</dbReference>
<dbReference type="GO" id="GO:0042254">
    <property type="term" value="P:ribosome biogenesis"/>
    <property type="evidence" value="ECO:0007669"/>
    <property type="project" value="UniProtKB-KW"/>
</dbReference>
<dbReference type="GO" id="GO:0032040">
    <property type="term" value="C:small-subunit processome"/>
    <property type="evidence" value="ECO:0007669"/>
    <property type="project" value="InterPro"/>
</dbReference>
<feature type="compositionally biased region" description="Low complexity" evidence="6">
    <location>
        <begin position="436"/>
        <end position="445"/>
    </location>
</feature>
<accession>A0A6B2L2N5</accession>
<dbReference type="InterPro" id="IPR042239">
    <property type="entry name" value="Nop_C"/>
</dbReference>
<evidence type="ECO:0000256" key="2">
    <source>
        <dbReference type="ARBA" id="ARBA00009211"/>
    </source>
</evidence>
<comment type="similarity">
    <text evidence="2">Belongs to the NOP5/NOP56 family.</text>
</comment>
<evidence type="ECO:0000256" key="1">
    <source>
        <dbReference type="ARBA" id="ARBA00004604"/>
    </source>
</evidence>
<keyword evidence="3" id="KW-0690">Ribosome biogenesis</keyword>
<dbReference type="FunFam" id="1.10.287.4070:FF:000002">
    <property type="entry name" value="Nucleolar protein 56"/>
    <property type="match status" value="1"/>
</dbReference>
<dbReference type="InterPro" id="IPR012976">
    <property type="entry name" value="NOSIC"/>
</dbReference>
<evidence type="ECO:0000256" key="4">
    <source>
        <dbReference type="ARBA" id="ARBA00023242"/>
    </source>
</evidence>
<evidence type="ECO:0000259" key="7">
    <source>
        <dbReference type="PROSITE" id="PS51358"/>
    </source>
</evidence>
<dbReference type="InterPro" id="IPR036070">
    <property type="entry name" value="Nop_dom_sf"/>
</dbReference>
<dbReference type="GO" id="GO:0030515">
    <property type="term" value="F:snoRNA binding"/>
    <property type="evidence" value="ECO:0007669"/>
    <property type="project" value="InterPro"/>
</dbReference>
<dbReference type="SMART" id="SM00931">
    <property type="entry name" value="NOSIC"/>
    <property type="match status" value="1"/>
</dbReference>